<dbReference type="PRINTS" id="PR00038">
    <property type="entry name" value="HTHLUXR"/>
</dbReference>
<organism evidence="5 6">
    <name type="scientific">Nocardioides baekrokdamisoli</name>
    <dbReference type="NCBI Taxonomy" id="1804624"/>
    <lineage>
        <taxon>Bacteria</taxon>
        <taxon>Bacillati</taxon>
        <taxon>Actinomycetota</taxon>
        <taxon>Actinomycetes</taxon>
        <taxon>Propionibacteriales</taxon>
        <taxon>Nocardioidaceae</taxon>
        <taxon>Nocardioides</taxon>
    </lineage>
</organism>
<dbReference type="SUPFAM" id="SSF46894">
    <property type="entry name" value="C-terminal effector domain of the bipartite response regulators"/>
    <property type="match status" value="1"/>
</dbReference>
<dbReference type="Gene3D" id="1.10.10.10">
    <property type="entry name" value="Winged helix-like DNA-binding domain superfamily/Winged helix DNA-binding domain"/>
    <property type="match status" value="1"/>
</dbReference>
<dbReference type="InterPro" id="IPR000792">
    <property type="entry name" value="Tscrpt_reg_LuxR_C"/>
</dbReference>
<dbReference type="Proteomes" id="UP000271573">
    <property type="component" value="Chromosome"/>
</dbReference>
<dbReference type="AlphaFoldDB" id="A0A3G9IU84"/>
<dbReference type="RefSeq" id="WP_125565614.1">
    <property type="nucleotide sequence ID" value="NZ_AP019307.1"/>
</dbReference>
<dbReference type="EMBL" id="AP019307">
    <property type="protein sequence ID" value="BBH15743.1"/>
    <property type="molecule type" value="Genomic_DNA"/>
</dbReference>
<dbReference type="OrthoDB" id="134985at2"/>
<evidence type="ECO:0000313" key="6">
    <source>
        <dbReference type="Proteomes" id="UP000271573"/>
    </source>
</evidence>
<dbReference type="KEGG" id="nbe:Back2_00300"/>
<evidence type="ECO:0000256" key="2">
    <source>
        <dbReference type="ARBA" id="ARBA00023125"/>
    </source>
</evidence>
<accession>A0A3G9IU84</accession>
<keyword evidence="6" id="KW-1185">Reference proteome</keyword>
<proteinExistence type="predicted"/>
<dbReference type="GO" id="GO:0003677">
    <property type="term" value="F:DNA binding"/>
    <property type="evidence" value="ECO:0007669"/>
    <property type="project" value="UniProtKB-KW"/>
</dbReference>
<keyword evidence="2" id="KW-0238">DNA-binding</keyword>
<dbReference type="CDD" id="cd06170">
    <property type="entry name" value="LuxR_C_like"/>
    <property type="match status" value="1"/>
</dbReference>
<dbReference type="InterPro" id="IPR016032">
    <property type="entry name" value="Sig_transdc_resp-reg_C-effctor"/>
</dbReference>
<evidence type="ECO:0000256" key="1">
    <source>
        <dbReference type="ARBA" id="ARBA00023015"/>
    </source>
</evidence>
<name>A0A3G9IU84_9ACTN</name>
<evidence type="ECO:0000256" key="3">
    <source>
        <dbReference type="ARBA" id="ARBA00023163"/>
    </source>
</evidence>
<dbReference type="GO" id="GO:0006355">
    <property type="term" value="P:regulation of DNA-templated transcription"/>
    <property type="evidence" value="ECO:0007669"/>
    <property type="project" value="InterPro"/>
</dbReference>
<dbReference type="PANTHER" id="PTHR44688">
    <property type="entry name" value="DNA-BINDING TRANSCRIPTIONAL ACTIVATOR DEVR_DOSR"/>
    <property type="match status" value="1"/>
</dbReference>
<keyword evidence="1" id="KW-0805">Transcription regulation</keyword>
<gene>
    <name evidence="5" type="ORF">Back2_00300</name>
</gene>
<dbReference type="PROSITE" id="PS50043">
    <property type="entry name" value="HTH_LUXR_2"/>
    <property type="match status" value="1"/>
</dbReference>
<evidence type="ECO:0000313" key="5">
    <source>
        <dbReference type="EMBL" id="BBH15743.1"/>
    </source>
</evidence>
<sequence>MTKDIADVIPSKAVEQLERGVGPGHLIIVNGPPGLGHRHATYAWAATAYPKSVLVPNLDESADLEDLIRSAEDATLPDGLLVLSFEADQIPDLDALGTLAHDHKRCCVVVLAAPRWPHIPAGAYPVYAGAFRLDEGELEQMLARYPESAAADVTGLHAATNGWPGHVADLLRYVATGHAPSVDLEIRRVDERLRRLTLPALPEEWLPPMRYLALAGEVKAHGLQQVTPWEDPTLHMAHHGLLTSRVDDTYGDLFSLPEKLRSLLLDPAAFPLNEQDEMLRTIHEVRVTHGIQDCGLAAAYTLKDWERCATTLHRWPLRTEYSQFRPLAGRVLAELPEDVLRRYPTVAMRAAAIGLWPLDTASVSIPKAPDDIRAFLAAGRLPTLMHQTRVAIGALRKDGRIKEAMDISQRTGHVARTGQGPTRERILNQATIWCAQAGLSFHLGGQDAIAGRFYQAGWMYRDYSEVPFAAADVATKAAVLAAIGGDMPAVTRWLDAYDAIPEGAEWPDVVARTARLANAYVRWEDGDFEPHNAGSLVPHLFADDENWPFLLMLVGMMLLEAGEAERLIEVADEVQRVQFRTAKSDGIHQHLLQSARAEAYLVLGQGNRALAAMGDEVAASTVFGATGVRWSLATGQYDVAAARAEAMLAARGLPPRRRNRVRVLRAVALARLGRTDEAREALRSAIEDSDRHGLRRLGSAMDVENREFITDVLPDEAAALTGRSIARASLDVTELTDRETVILKLLAQGLTLPTIAAAEYVSLNTVKTQARSLYRKLGAGSRAEAVAAGQRLGLVAPGP</sequence>
<dbReference type="InterPro" id="IPR036388">
    <property type="entry name" value="WH-like_DNA-bd_sf"/>
</dbReference>
<dbReference type="SMART" id="SM00421">
    <property type="entry name" value="HTH_LUXR"/>
    <property type="match status" value="1"/>
</dbReference>
<protein>
    <recommendedName>
        <fullName evidence="4">HTH luxR-type domain-containing protein</fullName>
    </recommendedName>
</protein>
<dbReference type="Gene3D" id="1.25.40.10">
    <property type="entry name" value="Tetratricopeptide repeat domain"/>
    <property type="match status" value="1"/>
</dbReference>
<dbReference type="Pfam" id="PF00196">
    <property type="entry name" value="GerE"/>
    <property type="match status" value="1"/>
</dbReference>
<reference evidence="5 6" key="1">
    <citation type="submission" date="2018-11" db="EMBL/GenBank/DDBJ databases">
        <title>Complete genome sequence of Nocardioides baekrokdamisoli strain KCTC 39748.</title>
        <authorList>
            <person name="Kang S.W."/>
            <person name="Lee K.C."/>
            <person name="Kim K.K."/>
            <person name="Kim J.S."/>
            <person name="Kim D.S."/>
            <person name="Ko S.H."/>
            <person name="Yang S.H."/>
            <person name="Shin Y.K."/>
            <person name="Lee J.S."/>
        </authorList>
    </citation>
    <scope>NUCLEOTIDE SEQUENCE [LARGE SCALE GENOMIC DNA]</scope>
    <source>
        <strain evidence="5 6">KCTC 39748</strain>
    </source>
</reference>
<dbReference type="InterPro" id="IPR011990">
    <property type="entry name" value="TPR-like_helical_dom_sf"/>
</dbReference>
<keyword evidence="3" id="KW-0804">Transcription</keyword>
<feature type="domain" description="HTH luxR-type" evidence="4">
    <location>
        <begin position="728"/>
        <end position="793"/>
    </location>
</feature>
<evidence type="ECO:0000259" key="4">
    <source>
        <dbReference type="PROSITE" id="PS50043"/>
    </source>
</evidence>
<dbReference type="PANTHER" id="PTHR44688:SF16">
    <property type="entry name" value="DNA-BINDING TRANSCRIPTIONAL ACTIVATOR DEVR_DOSR"/>
    <property type="match status" value="1"/>
</dbReference>